<keyword evidence="3" id="KW-1185">Reference proteome</keyword>
<reference evidence="3" key="1">
    <citation type="journal article" date="2019" name="Int. J. Syst. Evol. Microbiol.">
        <title>The Global Catalogue of Microorganisms (GCM) 10K type strain sequencing project: providing services to taxonomists for standard genome sequencing and annotation.</title>
        <authorList>
            <consortium name="The Broad Institute Genomics Platform"/>
            <consortium name="The Broad Institute Genome Sequencing Center for Infectious Disease"/>
            <person name="Wu L."/>
            <person name="Ma J."/>
        </authorList>
    </citation>
    <scope>NUCLEOTIDE SEQUENCE [LARGE SCALE GENOMIC DNA]</scope>
    <source>
        <strain evidence="3">CGMCC 4.7237</strain>
    </source>
</reference>
<evidence type="ECO:0008006" key="4">
    <source>
        <dbReference type="Google" id="ProtNLM"/>
    </source>
</evidence>
<dbReference type="RefSeq" id="WP_386436386.1">
    <property type="nucleotide sequence ID" value="NZ_JBHSBB010000029.1"/>
</dbReference>
<organism evidence="2 3">
    <name type="scientific">Streptomyces polygonati</name>
    <dbReference type="NCBI Taxonomy" id="1617087"/>
    <lineage>
        <taxon>Bacteria</taxon>
        <taxon>Bacillati</taxon>
        <taxon>Actinomycetota</taxon>
        <taxon>Actinomycetes</taxon>
        <taxon>Kitasatosporales</taxon>
        <taxon>Streptomycetaceae</taxon>
        <taxon>Streptomyces</taxon>
    </lineage>
</organism>
<dbReference type="EMBL" id="JBHSBB010000029">
    <property type="protein sequence ID" value="MFC4035809.1"/>
    <property type="molecule type" value="Genomic_DNA"/>
</dbReference>
<evidence type="ECO:0000313" key="2">
    <source>
        <dbReference type="EMBL" id="MFC4035809.1"/>
    </source>
</evidence>
<gene>
    <name evidence="2" type="ORF">ACFO3J_30705</name>
</gene>
<keyword evidence="1" id="KW-0732">Signal</keyword>
<proteinExistence type="predicted"/>
<feature type="chain" id="PRO_5045298433" description="CHRD domain-containing protein" evidence="1">
    <location>
        <begin position="25"/>
        <end position="253"/>
    </location>
</feature>
<sequence>MNKAVLSAAAIAALGITAAFPAMAAADSAGSGNLQTTLNPVPTNHVTGSGMASVTLNGDRATVDVTVSGLLAGVPHAMHIHVDGQGICPPASTATQLNGHTAINTTDGMKSYGMIGTSLTTTGDTTPASALAVTRFPMGSSFHYHRTVTVTSDVVANLKAGKAAIVVHGIDYDGSGKFTNVLGASELDPKLPQVATAPALCGVLSAMPSGGAATGSGPAGHGSTDIDLLAAGGAMVAAAGGTWLLRRRTTQGF</sequence>
<feature type="signal peptide" evidence="1">
    <location>
        <begin position="1"/>
        <end position="24"/>
    </location>
</feature>
<protein>
    <recommendedName>
        <fullName evidence="4">CHRD domain-containing protein</fullName>
    </recommendedName>
</protein>
<accession>A0ABV8HUS0</accession>
<dbReference type="Proteomes" id="UP001595765">
    <property type="component" value="Unassembled WGS sequence"/>
</dbReference>
<evidence type="ECO:0000256" key="1">
    <source>
        <dbReference type="SAM" id="SignalP"/>
    </source>
</evidence>
<evidence type="ECO:0000313" key="3">
    <source>
        <dbReference type="Proteomes" id="UP001595765"/>
    </source>
</evidence>
<comment type="caution">
    <text evidence="2">The sequence shown here is derived from an EMBL/GenBank/DDBJ whole genome shotgun (WGS) entry which is preliminary data.</text>
</comment>
<name>A0ABV8HUS0_9ACTN</name>